<reference evidence="1" key="1">
    <citation type="submission" date="2016-05" db="EMBL/GenBank/DDBJ databases">
        <authorList>
            <person name="Lavstsen T."/>
            <person name="Jespersen J.S."/>
        </authorList>
    </citation>
    <scope>NUCLEOTIDE SEQUENCE</scope>
    <source>
        <tissue evidence="1">Brain</tissue>
    </source>
</reference>
<reference evidence="1" key="2">
    <citation type="submission" date="2016-06" db="EMBL/GenBank/DDBJ databases">
        <title>The genome of a short-lived fish provides insights into sex chromosome evolution and the genetic control of aging.</title>
        <authorList>
            <person name="Reichwald K."/>
            <person name="Felder M."/>
            <person name="Petzold A."/>
            <person name="Koch P."/>
            <person name="Groth M."/>
            <person name="Platzer M."/>
        </authorList>
    </citation>
    <scope>NUCLEOTIDE SEQUENCE</scope>
    <source>
        <tissue evidence="1">Brain</tissue>
    </source>
</reference>
<organism evidence="1">
    <name type="scientific">Nothobranchius korthausae</name>
    <dbReference type="NCBI Taxonomy" id="1143690"/>
    <lineage>
        <taxon>Eukaryota</taxon>
        <taxon>Metazoa</taxon>
        <taxon>Chordata</taxon>
        <taxon>Craniata</taxon>
        <taxon>Vertebrata</taxon>
        <taxon>Euteleostomi</taxon>
        <taxon>Actinopterygii</taxon>
        <taxon>Neopterygii</taxon>
        <taxon>Teleostei</taxon>
        <taxon>Neoteleostei</taxon>
        <taxon>Acanthomorphata</taxon>
        <taxon>Ovalentaria</taxon>
        <taxon>Atherinomorphae</taxon>
        <taxon>Cyprinodontiformes</taxon>
        <taxon>Nothobranchiidae</taxon>
        <taxon>Nothobranchius</taxon>
    </lineage>
</organism>
<sequence>LVVRQTQEIDHSVGGAPCSSRRCTGRCLGEGPELFERQPEALNFCRVSREKPNMK</sequence>
<dbReference type="EMBL" id="HAEC01013028">
    <property type="protein sequence ID" value="SBQ81245.1"/>
    <property type="molecule type" value="Transcribed_RNA"/>
</dbReference>
<accession>A0A1A8HEY3</accession>
<dbReference type="AlphaFoldDB" id="A0A1A8HEY3"/>
<name>A0A1A8HEY3_9TELE</name>
<gene>
    <name evidence="1" type="primary">Nfu_g_1_021511</name>
</gene>
<proteinExistence type="predicted"/>
<protein>
    <submittedName>
        <fullName evidence="1">Uncharacterized protein</fullName>
    </submittedName>
</protein>
<evidence type="ECO:0000313" key="1">
    <source>
        <dbReference type="EMBL" id="SBQ81245.1"/>
    </source>
</evidence>
<feature type="non-terminal residue" evidence="1">
    <location>
        <position position="1"/>
    </location>
</feature>